<evidence type="ECO:0000313" key="2">
    <source>
        <dbReference type="EMBL" id="PER55756.1"/>
    </source>
</evidence>
<dbReference type="InterPro" id="IPR012337">
    <property type="entry name" value="RNaseH-like_sf"/>
</dbReference>
<dbReference type="RefSeq" id="WP_098317096.1">
    <property type="nucleotide sequence ID" value="NZ_NTYF01000023.1"/>
</dbReference>
<comment type="caution">
    <text evidence="2">The sequence shown here is derived from an EMBL/GenBank/DDBJ whole genome shotgun (WGS) entry which is preliminary data.</text>
</comment>
<dbReference type="EMBL" id="NTYF01000023">
    <property type="protein sequence ID" value="PER55756.1"/>
    <property type="molecule type" value="Genomic_DNA"/>
</dbReference>
<comment type="function">
    <text evidence="1">Involved in the transposition of the insertion sequence.</text>
</comment>
<dbReference type="SUPFAM" id="SSF53098">
    <property type="entry name" value="Ribonuclease H-like"/>
    <property type="match status" value="1"/>
</dbReference>
<organism evidence="2 3">
    <name type="scientific">Bacillus thuringiensis</name>
    <dbReference type="NCBI Taxonomy" id="1428"/>
    <lineage>
        <taxon>Bacteria</taxon>
        <taxon>Bacillati</taxon>
        <taxon>Bacillota</taxon>
        <taxon>Bacilli</taxon>
        <taxon>Bacillales</taxon>
        <taxon>Bacillaceae</taxon>
        <taxon>Bacillus</taxon>
        <taxon>Bacillus cereus group</taxon>
    </lineage>
</organism>
<name>A0ABD6SEZ8_BACTU</name>
<sequence length="312" mass="36277">MKDKRKYYGYVDVKKKGQTVAVDTPPNQEVFTAPFYLFLDQATKTGYSVYDSDARLVCSGVLYKEETESVQTFGFGLVDFVSAFLDQYPIHHVFHEEVYDRENMLTTETLLYIKHKIQDMARTREGLTVLGLDHRRWKKELASPEKFETGGGKKKEKAQVAKFVSRIFPLVTMFSDDETDAIGMGIAVLMKRKKIGNFFDVTRYKKDLPIHEFIVEGEVTKENVHEVVAGLRKPFRTALEVGDVFEIPLDTRRRVDDTFRMFLSHRDSVVFTEIPKNYRYWGFMLLREGIAPSDLTREDKSFTLISCRKRRL</sequence>
<protein>
    <submittedName>
        <fullName evidence="2">Uncharacterized protein</fullName>
    </submittedName>
</protein>
<evidence type="ECO:0000256" key="1">
    <source>
        <dbReference type="ARBA" id="ARBA00002286"/>
    </source>
</evidence>
<accession>A0ABD6SEZ8</accession>
<gene>
    <name evidence="2" type="ORF">CN495_08355</name>
</gene>
<reference evidence="2 3" key="1">
    <citation type="submission" date="2017-09" db="EMBL/GenBank/DDBJ databases">
        <title>Large-scale bioinformatics analysis of Bacillus genomes uncovers conserved roles of natural products in bacterial physiology.</title>
        <authorList>
            <consortium name="Agbiome Team Llc"/>
            <person name="Bleich R.M."/>
            <person name="Kirk G.J."/>
            <person name="Santa Maria K.C."/>
            <person name="Allen S.E."/>
            <person name="Farag S."/>
            <person name="Shank E.A."/>
            <person name="Bowers A."/>
        </authorList>
    </citation>
    <scope>NUCLEOTIDE SEQUENCE [LARGE SCALE GENOMIC DNA]</scope>
    <source>
        <strain evidence="2 3">AFS005140</strain>
    </source>
</reference>
<evidence type="ECO:0000313" key="3">
    <source>
        <dbReference type="Proteomes" id="UP000219897"/>
    </source>
</evidence>
<dbReference type="AlphaFoldDB" id="A0ABD6SEZ8"/>
<dbReference type="Gene3D" id="3.30.420.10">
    <property type="entry name" value="Ribonuclease H-like superfamily/Ribonuclease H"/>
    <property type="match status" value="1"/>
</dbReference>
<dbReference type="InterPro" id="IPR036397">
    <property type="entry name" value="RNaseH_sf"/>
</dbReference>
<dbReference type="Proteomes" id="UP000219897">
    <property type="component" value="Unassembled WGS sequence"/>
</dbReference>
<proteinExistence type="predicted"/>